<dbReference type="InterPro" id="IPR023198">
    <property type="entry name" value="PGP-like_dom2"/>
</dbReference>
<dbReference type="EMBL" id="CP029494">
    <property type="protein sequence ID" value="AWN22564.1"/>
    <property type="molecule type" value="Genomic_DNA"/>
</dbReference>
<dbReference type="InterPro" id="IPR006439">
    <property type="entry name" value="HAD-SF_hydro_IA"/>
</dbReference>
<evidence type="ECO:0000313" key="1">
    <source>
        <dbReference type="EMBL" id="AWN22564.1"/>
    </source>
</evidence>
<organism evidence="1 2">
    <name type="scientific">Deinococcus irradiatisoli</name>
    <dbReference type="NCBI Taxonomy" id="2202254"/>
    <lineage>
        <taxon>Bacteria</taxon>
        <taxon>Thermotogati</taxon>
        <taxon>Deinococcota</taxon>
        <taxon>Deinococci</taxon>
        <taxon>Deinococcales</taxon>
        <taxon>Deinococcaceae</taxon>
        <taxon>Deinococcus</taxon>
    </lineage>
</organism>
<dbReference type="CDD" id="cd02603">
    <property type="entry name" value="HAD_sEH-N_like"/>
    <property type="match status" value="1"/>
</dbReference>
<dbReference type="PANTHER" id="PTHR43611">
    <property type="entry name" value="ALPHA-D-GLUCOSE 1-PHOSPHATE PHOSPHATASE"/>
    <property type="match status" value="1"/>
</dbReference>
<dbReference type="OrthoDB" id="9131041at2"/>
<dbReference type="KEGG" id="dez:DKM44_04395"/>
<dbReference type="Gene3D" id="1.10.150.240">
    <property type="entry name" value="Putative phosphatase, domain 2"/>
    <property type="match status" value="1"/>
</dbReference>
<keyword evidence="1" id="KW-0378">Hydrolase</keyword>
<gene>
    <name evidence="1" type="ORF">DKM44_04395</name>
</gene>
<dbReference type="SFLD" id="SFLDS00003">
    <property type="entry name" value="Haloacid_Dehalogenase"/>
    <property type="match status" value="1"/>
</dbReference>
<dbReference type="Proteomes" id="UP000245368">
    <property type="component" value="Chromosome"/>
</dbReference>
<dbReference type="GO" id="GO:0016787">
    <property type="term" value="F:hydrolase activity"/>
    <property type="evidence" value="ECO:0007669"/>
    <property type="project" value="UniProtKB-KW"/>
</dbReference>
<name>A0A2Z3JMX7_9DEIO</name>
<proteinExistence type="predicted"/>
<dbReference type="Gene3D" id="3.40.50.1000">
    <property type="entry name" value="HAD superfamily/HAD-like"/>
    <property type="match status" value="1"/>
</dbReference>
<protein>
    <submittedName>
        <fullName evidence="1">Hydrolase</fullName>
    </submittedName>
</protein>
<dbReference type="RefSeq" id="WP_109825741.1">
    <property type="nucleotide sequence ID" value="NZ_CP029494.1"/>
</dbReference>
<dbReference type="NCBIfam" id="TIGR01509">
    <property type="entry name" value="HAD-SF-IA-v3"/>
    <property type="match status" value="1"/>
</dbReference>
<dbReference type="InterPro" id="IPR023214">
    <property type="entry name" value="HAD_sf"/>
</dbReference>
<keyword evidence="2" id="KW-1185">Reference proteome</keyword>
<dbReference type="Pfam" id="PF00702">
    <property type="entry name" value="Hydrolase"/>
    <property type="match status" value="1"/>
</dbReference>
<dbReference type="AlphaFoldDB" id="A0A2Z3JMX7"/>
<dbReference type="SUPFAM" id="SSF56784">
    <property type="entry name" value="HAD-like"/>
    <property type="match status" value="1"/>
</dbReference>
<reference evidence="1 2" key="1">
    <citation type="submission" date="2018-05" db="EMBL/GenBank/DDBJ databases">
        <title>Complete Genome Sequence of Deinococcus sp. strain 17bor-2.</title>
        <authorList>
            <person name="Srinivasan S."/>
        </authorList>
    </citation>
    <scope>NUCLEOTIDE SEQUENCE [LARGE SCALE GENOMIC DNA]</scope>
    <source>
        <strain evidence="1 2">17bor-2</strain>
    </source>
</reference>
<dbReference type="SFLD" id="SFLDG01129">
    <property type="entry name" value="C1.5:_HAD__Beta-PGM__Phosphata"/>
    <property type="match status" value="1"/>
</dbReference>
<accession>A0A2Z3JMX7</accession>
<evidence type="ECO:0000313" key="2">
    <source>
        <dbReference type="Proteomes" id="UP000245368"/>
    </source>
</evidence>
<dbReference type="InterPro" id="IPR036412">
    <property type="entry name" value="HAD-like_sf"/>
</dbReference>
<dbReference type="PANTHER" id="PTHR43611:SF3">
    <property type="entry name" value="FLAVIN MONONUCLEOTIDE HYDROLASE 1, CHLOROPLATIC"/>
    <property type="match status" value="1"/>
</dbReference>
<sequence>MTIQALFWDIGGVLLTNGWDREQRAEVVKRFGLDAGEFGERHKLVVPELELGRVSLDEYLDQVVFYQPRDFGRDEFRAAMYAQSQPNPATLALARRLSGQVRMYALNNEGLDLNAHRIDTFGLRELLLGFFTSCYLGVMKPSSAIYRLGVRLAHVPPEQAVMIDDRVQNVEAARRTGMQAILYVSAEQLEADLAALGVQA</sequence>